<evidence type="ECO:0000256" key="1">
    <source>
        <dbReference type="ARBA" id="ARBA00023015"/>
    </source>
</evidence>
<evidence type="ECO:0000313" key="5">
    <source>
        <dbReference type="Proteomes" id="UP000037822"/>
    </source>
</evidence>
<dbReference type="Proteomes" id="UP000037822">
    <property type="component" value="Unassembled WGS sequence"/>
</dbReference>
<gene>
    <name evidence="4" type="ORF">AE618_23080</name>
</gene>
<dbReference type="PANTHER" id="PTHR47506">
    <property type="entry name" value="TRANSCRIPTIONAL REGULATORY PROTEIN"/>
    <property type="match status" value="1"/>
</dbReference>
<name>A0A0N1FDF0_9HYPH</name>
<dbReference type="Gene3D" id="1.10.10.60">
    <property type="entry name" value="Homeodomain-like"/>
    <property type="match status" value="1"/>
</dbReference>
<evidence type="ECO:0000259" key="3">
    <source>
        <dbReference type="Pfam" id="PF16925"/>
    </source>
</evidence>
<keyword evidence="5" id="KW-1185">Reference proteome</keyword>
<dbReference type="SUPFAM" id="SSF48498">
    <property type="entry name" value="Tetracyclin repressor-like, C-terminal domain"/>
    <property type="match status" value="1"/>
</dbReference>
<proteinExistence type="predicted"/>
<dbReference type="InterPro" id="IPR009057">
    <property type="entry name" value="Homeodomain-like_sf"/>
</dbReference>
<dbReference type="InterPro" id="IPR011075">
    <property type="entry name" value="TetR_C"/>
</dbReference>
<accession>A0A0N1FDF0</accession>
<organism evidence="4 5">
    <name type="scientific">Bosea vaviloviae</name>
    <dbReference type="NCBI Taxonomy" id="1526658"/>
    <lineage>
        <taxon>Bacteria</taxon>
        <taxon>Pseudomonadati</taxon>
        <taxon>Pseudomonadota</taxon>
        <taxon>Alphaproteobacteria</taxon>
        <taxon>Hyphomicrobiales</taxon>
        <taxon>Boseaceae</taxon>
        <taxon>Bosea</taxon>
    </lineage>
</organism>
<protein>
    <recommendedName>
        <fullName evidence="3">Tetracyclin repressor-like C-terminal domain-containing protein</fullName>
    </recommendedName>
</protein>
<evidence type="ECO:0000313" key="4">
    <source>
        <dbReference type="EMBL" id="KPH76974.1"/>
    </source>
</evidence>
<comment type="caution">
    <text evidence="4">The sequence shown here is derived from an EMBL/GenBank/DDBJ whole genome shotgun (WGS) entry which is preliminary data.</text>
</comment>
<dbReference type="PATRIC" id="fig|1526658.3.peg.4725"/>
<dbReference type="Gene3D" id="1.10.357.10">
    <property type="entry name" value="Tetracycline Repressor, domain 2"/>
    <property type="match status" value="1"/>
</dbReference>
<sequence>MGITRSSFYNAFESREAMFMEALERYLERSPDRALAVVPPEGSVCALITATFKTVCQSLARDVDAKGCLAVNSVGALCNVDAELGPKVAAHMVERLGRIETLLGVAVARGELPHDTDIAATALTLKTFLVGLNVMAKVAPDRAALWSAAGAMLASFGILRESVTREA</sequence>
<reference evidence="4 5" key="1">
    <citation type="submission" date="2015-07" db="EMBL/GenBank/DDBJ databases">
        <title>Whole genome sequencing of Bosea vaviloviae isolated from cave pool.</title>
        <authorList>
            <person name="Tan N.E.H."/>
            <person name="Lee Y.P."/>
            <person name="Gan H.M."/>
            <person name="Barton H."/>
            <person name="Savka M.A."/>
        </authorList>
    </citation>
    <scope>NUCLEOTIDE SEQUENCE [LARGE SCALE GENOMIC DNA]</scope>
    <source>
        <strain evidence="4 5">SD260</strain>
    </source>
</reference>
<dbReference type="Pfam" id="PF16925">
    <property type="entry name" value="TetR_C_13"/>
    <property type="match status" value="1"/>
</dbReference>
<dbReference type="SUPFAM" id="SSF46689">
    <property type="entry name" value="Homeodomain-like"/>
    <property type="match status" value="1"/>
</dbReference>
<dbReference type="PANTHER" id="PTHR47506:SF1">
    <property type="entry name" value="HTH-TYPE TRANSCRIPTIONAL REGULATOR YJDC"/>
    <property type="match status" value="1"/>
</dbReference>
<feature type="domain" description="Tetracyclin repressor-like C-terminal" evidence="3">
    <location>
        <begin position="49"/>
        <end position="149"/>
    </location>
</feature>
<dbReference type="EMBL" id="LGSZ01000063">
    <property type="protein sequence ID" value="KPH76974.1"/>
    <property type="molecule type" value="Genomic_DNA"/>
</dbReference>
<evidence type="ECO:0000256" key="2">
    <source>
        <dbReference type="ARBA" id="ARBA00023163"/>
    </source>
</evidence>
<keyword evidence="1" id="KW-0805">Transcription regulation</keyword>
<dbReference type="AlphaFoldDB" id="A0A0N1FDF0"/>
<keyword evidence="2" id="KW-0804">Transcription</keyword>
<dbReference type="InterPro" id="IPR036271">
    <property type="entry name" value="Tet_transcr_reg_TetR-rel_C_sf"/>
</dbReference>